<sequence>MSQDITGTNNGSDIGSLAFGKDEEPSTGREPLRDSQYYFEDGSLNLRVEDTLFKVHTSLLKLRPSDLEGKFECGNSTGGVENVIIPTIKAAQFRNLMQVIYCPPSDKLFLSLPAIPSDGIEEKDALKQFIFYLDVTSLAHQFGMHDVEKWAKPRLQSLVHMFGRKISRGLDGVSNDDDLGFGPMTRAEADNSGGIAEHATYEEGSRAPEADENHMEVDDEDEESSKEDSVLEVSDEDEDEGEAKGKAKDDKNSKNSHESLSEEDSESDDDYSYSGQSSDGDDGSEEEDMKDLDAKKDDSTQMIKAEDSPIFRLIDGIWYAGEISDILLLHDIRNLLQYHCTSPNYLPVDLLLSFLRVPNLRERDPPTFGFLFLLLLDHGHKTWNRPMFTQTDRMAFFSAQSYLTPLPDSLKAPSTSPLFKKLGSAKKFVEKFSNNSTLDSAVQKCYREAFSCWRQEFDDTYYENLGSSEPLVAIKALGTIPRRRLSFSEGARSIECDHRCYLRLLGQIDRDIQGLYARLAEYYQPIN</sequence>
<keyword evidence="3" id="KW-1185">Reference proteome</keyword>
<evidence type="ECO:0008006" key="4">
    <source>
        <dbReference type="Google" id="ProtNLM"/>
    </source>
</evidence>
<feature type="compositionally biased region" description="Basic and acidic residues" evidence="1">
    <location>
        <begin position="291"/>
        <end position="301"/>
    </location>
</feature>
<evidence type="ECO:0000256" key="1">
    <source>
        <dbReference type="SAM" id="MobiDB-lite"/>
    </source>
</evidence>
<evidence type="ECO:0000313" key="2">
    <source>
        <dbReference type="EMBL" id="CUA75735.1"/>
    </source>
</evidence>
<dbReference type="EMBL" id="CYGV01001600">
    <property type="protein sequence ID" value="CUA75735.1"/>
    <property type="molecule type" value="Genomic_DNA"/>
</dbReference>
<feature type="compositionally biased region" description="Polar residues" evidence="1">
    <location>
        <begin position="1"/>
        <end position="13"/>
    </location>
</feature>
<feature type="region of interest" description="Disordered" evidence="1">
    <location>
        <begin position="1"/>
        <end position="34"/>
    </location>
</feature>
<organism evidence="2 3">
    <name type="scientific">Rhizoctonia solani</name>
    <dbReference type="NCBI Taxonomy" id="456999"/>
    <lineage>
        <taxon>Eukaryota</taxon>
        <taxon>Fungi</taxon>
        <taxon>Dikarya</taxon>
        <taxon>Basidiomycota</taxon>
        <taxon>Agaricomycotina</taxon>
        <taxon>Agaricomycetes</taxon>
        <taxon>Cantharellales</taxon>
        <taxon>Ceratobasidiaceae</taxon>
        <taxon>Rhizoctonia</taxon>
    </lineage>
</organism>
<proteinExistence type="predicted"/>
<accession>A0A0K6GB93</accession>
<feature type="compositionally biased region" description="Acidic residues" evidence="1">
    <location>
        <begin position="261"/>
        <end position="271"/>
    </location>
</feature>
<protein>
    <recommendedName>
        <fullName evidence="4">BTB domain-containing protein</fullName>
    </recommendedName>
</protein>
<feature type="region of interest" description="Disordered" evidence="1">
    <location>
        <begin position="200"/>
        <end position="301"/>
    </location>
</feature>
<dbReference type="Proteomes" id="UP000044841">
    <property type="component" value="Unassembled WGS sequence"/>
</dbReference>
<reference evidence="2 3" key="1">
    <citation type="submission" date="2015-07" db="EMBL/GenBank/DDBJ databases">
        <authorList>
            <person name="Noorani M."/>
        </authorList>
    </citation>
    <scope>NUCLEOTIDE SEQUENCE [LARGE SCALE GENOMIC DNA]</scope>
    <source>
        <strain evidence="2">BBA 69670</strain>
    </source>
</reference>
<dbReference type="AlphaFoldDB" id="A0A0K6GB93"/>
<name>A0A0K6GB93_9AGAM</name>
<feature type="compositionally biased region" description="Basic and acidic residues" evidence="1">
    <location>
        <begin position="20"/>
        <end position="33"/>
    </location>
</feature>
<feature type="compositionally biased region" description="Basic and acidic residues" evidence="1">
    <location>
        <begin position="242"/>
        <end position="260"/>
    </location>
</feature>
<evidence type="ECO:0000313" key="3">
    <source>
        <dbReference type="Proteomes" id="UP000044841"/>
    </source>
</evidence>
<gene>
    <name evidence="2" type="ORF">RSOLAG22IIIB_06042</name>
</gene>
<feature type="compositionally biased region" description="Acidic residues" evidence="1">
    <location>
        <begin position="279"/>
        <end position="290"/>
    </location>
</feature>
<feature type="compositionally biased region" description="Basic and acidic residues" evidence="1">
    <location>
        <begin position="200"/>
        <end position="216"/>
    </location>
</feature>